<feature type="transmembrane region" description="Helical" evidence="20">
    <location>
        <begin position="350"/>
        <end position="370"/>
    </location>
</feature>
<dbReference type="Pfam" id="PF04258">
    <property type="entry name" value="Peptidase_A22B"/>
    <property type="match status" value="2"/>
</dbReference>
<dbReference type="CTD" id="56928"/>
<feature type="transmembrane region" description="Helical" evidence="20">
    <location>
        <begin position="448"/>
        <end position="466"/>
    </location>
</feature>
<feature type="region of interest" description="Disordered" evidence="19">
    <location>
        <begin position="485"/>
        <end position="555"/>
    </location>
</feature>
<evidence type="ECO:0000256" key="18">
    <source>
        <dbReference type="ARBA" id="ARBA00069829"/>
    </source>
</evidence>
<feature type="transmembrane region" description="Helical" evidence="20">
    <location>
        <begin position="423"/>
        <end position="441"/>
    </location>
</feature>
<proteinExistence type="inferred from homology"/>
<evidence type="ECO:0000256" key="13">
    <source>
        <dbReference type="ARBA" id="ARBA00022989"/>
    </source>
</evidence>
<evidence type="ECO:0000256" key="5">
    <source>
        <dbReference type="ARBA" id="ARBA00004653"/>
    </source>
</evidence>
<dbReference type="GO" id="GO:0005765">
    <property type="term" value="C:lysosomal membrane"/>
    <property type="evidence" value="ECO:0007669"/>
    <property type="project" value="UniProtKB-SubCell"/>
</dbReference>
<evidence type="ECO:0000313" key="22">
    <source>
        <dbReference type="Proteomes" id="UP000248484"/>
    </source>
</evidence>
<protein>
    <recommendedName>
        <fullName evidence="18">Signal peptide peptidase-like 2B</fullName>
    </recommendedName>
</protein>
<evidence type="ECO:0000256" key="19">
    <source>
        <dbReference type="SAM" id="MobiDB-lite"/>
    </source>
</evidence>
<dbReference type="CDD" id="cd02129">
    <property type="entry name" value="PA_hSPPL_like"/>
    <property type="match status" value="1"/>
</dbReference>
<evidence type="ECO:0000256" key="9">
    <source>
        <dbReference type="ARBA" id="ARBA00022692"/>
    </source>
</evidence>
<evidence type="ECO:0000256" key="3">
    <source>
        <dbReference type="ARBA" id="ARBA00004366"/>
    </source>
</evidence>
<evidence type="ECO:0000256" key="6">
    <source>
        <dbReference type="ARBA" id="ARBA00006859"/>
    </source>
</evidence>
<keyword evidence="16" id="KW-0325">Glycoprotein</keyword>
<evidence type="ECO:0000256" key="4">
    <source>
        <dbReference type="ARBA" id="ARBA00004651"/>
    </source>
</evidence>
<dbReference type="Proteomes" id="UP000248484">
    <property type="component" value="Unplaced"/>
</dbReference>
<feature type="transmembrane region" description="Helical" evidence="20">
    <location>
        <begin position="174"/>
        <end position="195"/>
    </location>
</feature>
<evidence type="ECO:0000313" key="23">
    <source>
        <dbReference type="RefSeq" id="XP_028341192.1"/>
    </source>
</evidence>
<dbReference type="PANTHER" id="PTHR12174">
    <property type="entry name" value="SIGNAL PEPTIDE PEPTIDASE"/>
    <property type="match status" value="1"/>
</dbReference>
<dbReference type="RefSeq" id="XP_028341192.1">
    <property type="nucleotide sequence ID" value="XM_028485391.2"/>
</dbReference>
<evidence type="ECO:0000259" key="21">
    <source>
        <dbReference type="Pfam" id="PF02225"/>
    </source>
</evidence>
<organism evidence="22 23">
    <name type="scientific">Physeter macrocephalus</name>
    <name type="common">Sperm whale</name>
    <name type="synonym">Physeter catodon</name>
    <dbReference type="NCBI Taxonomy" id="9755"/>
    <lineage>
        <taxon>Eukaryota</taxon>
        <taxon>Metazoa</taxon>
        <taxon>Chordata</taxon>
        <taxon>Craniata</taxon>
        <taxon>Vertebrata</taxon>
        <taxon>Euteleostomi</taxon>
        <taxon>Mammalia</taxon>
        <taxon>Eutheria</taxon>
        <taxon>Laurasiatheria</taxon>
        <taxon>Artiodactyla</taxon>
        <taxon>Whippomorpha</taxon>
        <taxon>Cetacea</taxon>
        <taxon>Odontoceti</taxon>
        <taxon>Physeteridae</taxon>
        <taxon>Physeter</taxon>
    </lineage>
</organism>
<evidence type="ECO:0000256" key="1">
    <source>
        <dbReference type="ARBA" id="ARBA00004155"/>
    </source>
</evidence>
<dbReference type="FunFam" id="3.50.30.30:FF:000006">
    <property type="entry name" value="Putative signal peptide peptidase-like 2B"/>
    <property type="match status" value="1"/>
</dbReference>
<evidence type="ECO:0000256" key="11">
    <source>
        <dbReference type="ARBA" id="ARBA00022753"/>
    </source>
</evidence>
<dbReference type="GO" id="GO:0033619">
    <property type="term" value="P:membrane protein proteolysis"/>
    <property type="evidence" value="ECO:0007669"/>
    <property type="project" value="TreeGrafter"/>
</dbReference>
<dbReference type="SMART" id="SM00730">
    <property type="entry name" value="PSN"/>
    <property type="match status" value="1"/>
</dbReference>
<feature type="transmembrane region" description="Helical" evidence="20">
    <location>
        <begin position="321"/>
        <end position="338"/>
    </location>
</feature>
<feature type="transmembrane region" description="Helical" evidence="20">
    <location>
        <begin position="222"/>
        <end position="242"/>
    </location>
</feature>
<dbReference type="GO" id="GO:0042500">
    <property type="term" value="F:aspartic endopeptidase activity, intramembrane cleaving"/>
    <property type="evidence" value="ECO:0007669"/>
    <property type="project" value="InterPro"/>
</dbReference>
<dbReference type="GO" id="GO:0098554">
    <property type="term" value="C:cytoplasmic side of endoplasmic reticulum membrane"/>
    <property type="evidence" value="ECO:0007669"/>
    <property type="project" value="TreeGrafter"/>
</dbReference>
<keyword evidence="12" id="KW-0378">Hydrolase</keyword>
<keyword evidence="15 20" id="KW-0472">Membrane</keyword>
<dbReference type="InterPro" id="IPR007369">
    <property type="entry name" value="Peptidase_A22B_SPP"/>
</dbReference>
<feature type="compositionally biased region" description="Low complexity" evidence="19">
    <location>
        <begin position="504"/>
        <end position="517"/>
    </location>
</feature>
<keyword evidence="9 20" id="KW-0812">Transmembrane</keyword>
<dbReference type="AlphaFoldDB" id="A0A455AXB5"/>
<evidence type="ECO:0000256" key="20">
    <source>
        <dbReference type="SAM" id="Phobius"/>
    </source>
</evidence>
<keyword evidence="10" id="KW-0732">Signal</keyword>
<dbReference type="InterPro" id="IPR006639">
    <property type="entry name" value="Preselin/SPP"/>
</dbReference>
<dbReference type="GeneID" id="102994231"/>
<dbReference type="InterPro" id="IPR046450">
    <property type="entry name" value="PA_dom_sf"/>
</dbReference>
<feature type="compositionally biased region" description="Pro residues" evidence="19">
    <location>
        <begin position="518"/>
        <end position="529"/>
    </location>
</feature>
<evidence type="ECO:0000256" key="12">
    <source>
        <dbReference type="ARBA" id="ARBA00022801"/>
    </source>
</evidence>
<keyword evidence="13 20" id="KW-1133">Transmembrane helix</keyword>
<keyword evidence="22" id="KW-1185">Reference proteome</keyword>
<evidence type="ECO:0000256" key="14">
    <source>
        <dbReference type="ARBA" id="ARBA00023034"/>
    </source>
</evidence>
<dbReference type="GO" id="GO:0010008">
    <property type="term" value="C:endosome membrane"/>
    <property type="evidence" value="ECO:0007669"/>
    <property type="project" value="UniProtKB-SubCell"/>
</dbReference>
<sequence length="555" mass="60246">MAAAAAAVALERLAAAFLLLAAQVACEYGMVHVVSETGGPKGKDYCILYNPQWAHLPLDLSKASLLQVRDWTTSVLCSPADLPAKGFSNQIPLVARGNCTFYEKVRLAQGSGARGLLIISKETLVPPGGNKTQYDEIGIPVALLSYKDMLDIFETFGRAVRVALYAPKEPMLDYNMVIIFIMAVGTVALGGYWAGSRDVRKRYMKHKRDDGPEKHEDEAVDVTPVMICVFVVMCCSMLVLLYHFYDQLVYVIIGIFCLASSTGLYSCLSPLLQRLPFCRCRVPDNSLPYFHKRPQVRTLLLALLCVAVSVVWGVFRNEDQWAWILQDALGIAFCLYTLKTIRLPTFKACTLLLLVLFVYDVFFVFITPFLTKSGSSIMVEVATGPSDSATHEKLPMVLKVPRLNASPLALCDRPFSLLGFGDILVPAYGIGLLVTFMALALMQRGQPALLYLVPCTLVTSCALALWRRELGMFWTGSGFVKDLPQSPWAPASADGPQPQADSDAAPSQQPPGQEAAPSPSPAEQPPEPSAPEESGAGAPHQDPESPAGLAPGPSA</sequence>
<comment type="subcellular location">
    <subcellularLocation>
        <location evidence="4">Cell membrane</location>
        <topology evidence="4">Multi-pass membrane protein</topology>
    </subcellularLocation>
    <subcellularLocation>
        <location evidence="2">Endosome membrane</location>
        <topology evidence="2">Multi-pass membrane protein</topology>
    </subcellularLocation>
    <subcellularLocation>
        <location evidence="5">Golgi apparatus membrane</location>
        <topology evidence="5">Multi-pass membrane protein</topology>
    </subcellularLocation>
    <subcellularLocation>
        <location evidence="1">Lysosome membrane</location>
        <topology evidence="1">Multi-pass membrane protein</topology>
    </subcellularLocation>
    <subcellularLocation>
        <location evidence="3">Membrane</location>
        <topology evidence="3">Multi-pass membrane protein</topology>
        <orientation evidence="3">Lumenal side</orientation>
    </subcellularLocation>
</comment>
<evidence type="ECO:0000256" key="2">
    <source>
        <dbReference type="ARBA" id="ARBA00004337"/>
    </source>
</evidence>
<keyword evidence="7" id="KW-1003">Cell membrane</keyword>
<comment type="similarity">
    <text evidence="6">Belongs to the peptidase A22B family.</text>
</comment>
<keyword evidence="17" id="KW-0458">Lysosome</keyword>
<dbReference type="SUPFAM" id="SSF52025">
    <property type="entry name" value="PA domain"/>
    <property type="match status" value="1"/>
</dbReference>
<evidence type="ECO:0000256" key="7">
    <source>
        <dbReference type="ARBA" id="ARBA00022475"/>
    </source>
</evidence>
<feature type="transmembrane region" description="Helical" evidence="20">
    <location>
        <begin position="248"/>
        <end position="272"/>
    </location>
</feature>
<feature type="domain" description="PA" evidence="21">
    <location>
        <begin position="76"/>
        <end position="151"/>
    </location>
</feature>
<reference evidence="23" key="1">
    <citation type="submission" date="2025-08" db="UniProtKB">
        <authorList>
            <consortium name="RefSeq"/>
        </authorList>
    </citation>
    <scope>IDENTIFICATION</scope>
    <source>
        <tissue evidence="23">Muscle</tissue>
    </source>
</reference>
<evidence type="ECO:0000256" key="17">
    <source>
        <dbReference type="ARBA" id="ARBA00023228"/>
    </source>
</evidence>
<dbReference type="Pfam" id="PF02225">
    <property type="entry name" value="PA"/>
    <property type="match status" value="1"/>
</dbReference>
<accession>A0A455AXB5</accession>
<dbReference type="Gene3D" id="3.50.30.30">
    <property type="match status" value="1"/>
</dbReference>
<feature type="transmembrane region" description="Helical" evidence="20">
    <location>
        <begin position="296"/>
        <end position="315"/>
    </location>
</feature>
<dbReference type="GO" id="GO:0098553">
    <property type="term" value="C:lumenal side of endoplasmic reticulum membrane"/>
    <property type="evidence" value="ECO:0007669"/>
    <property type="project" value="TreeGrafter"/>
</dbReference>
<keyword evidence="8" id="KW-0645">Protease</keyword>
<gene>
    <name evidence="23" type="primary">SPPL2B</name>
</gene>
<dbReference type="GO" id="GO:0005886">
    <property type="term" value="C:plasma membrane"/>
    <property type="evidence" value="ECO:0007669"/>
    <property type="project" value="UniProtKB-SubCell"/>
</dbReference>
<dbReference type="GO" id="GO:0030660">
    <property type="term" value="C:Golgi-associated vesicle membrane"/>
    <property type="evidence" value="ECO:0007669"/>
    <property type="project" value="TreeGrafter"/>
</dbReference>
<keyword evidence="14" id="KW-0333">Golgi apparatus</keyword>
<dbReference type="PANTHER" id="PTHR12174:SF39">
    <property type="entry name" value="SIGNAL PEPTIDE PEPTIDASE-LIKE 2B"/>
    <property type="match status" value="1"/>
</dbReference>
<evidence type="ECO:0000256" key="16">
    <source>
        <dbReference type="ARBA" id="ARBA00023180"/>
    </source>
</evidence>
<name>A0A455AXB5_PHYMC</name>
<evidence type="ECO:0000256" key="10">
    <source>
        <dbReference type="ARBA" id="ARBA00022729"/>
    </source>
</evidence>
<evidence type="ECO:0000256" key="8">
    <source>
        <dbReference type="ARBA" id="ARBA00022670"/>
    </source>
</evidence>
<dbReference type="InterPro" id="IPR003137">
    <property type="entry name" value="PA_domain"/>
</dbReference>
<dbReference type="GO" id="GO:0000139">
    <property type="term" value="C:Golgi membrane"/>
    <property type="evidence" value="ECO:0007669"/>
    <property type="project" value="UniProtKB-SubCell"/>
</dbReference>
<keyword evidence="11" id="KW-0967">Endosome</keyword>
<evidence type="ECO:0000256" key="15">
    <source>
        <dbReference type="ARBA" id="ARBA00023136"/>
    </source>
</evidence>